<evidence type="ECO:0000313" key="2">
    <source>
        <dbReference type="Proteomes" id="UP000232455"/>
    </source>
</evidence>
<dbReference type="Proteomes" id="UP000232455">
    <property type="component" value="Unassembled WGS sequence"/>
</dbReference>
<gene>
    <name evidence="1" type="ORF">ATI02_1685</name>
</gene>
<name>A0ABX4PWN0_9PSED</name>
<evidence type="ECO:0000313" key="1">
    <source>
        <dbReference type="EMBL" id="PKA68881.1"/>
    </source>
</evidence>
<dbReference type="RefSeq" id="WP_208637870.1">
    <property type="nucleotide sequence ID" value="NZ_PHHE01000001.1"/>
</dbReference>
<keyword evidence="2" id="KW-1185">Reference proteome</keyword>
<comment type="caution">
    <text evidence="1">The sequence shown here is derived from an EMBL/GenBank/DDBJ whole genome shotgun (WGS) entry which is preliminary data.</text>
</comment>
<dbReference type="EMBL" id="PHHE01000001">
    <property type="protein sequence ID" value="PKA68881.1"/>
    <property type="molecule type" value="Genomic_DNA"/>
</dbReference>
<sequence length="557" mass="61158">MDIQSAVLNQLFALFPVIIQGWFTPVRPAGIAHGGIPQVLYDGQSQGLLCLIDPWPELQLQSWTMAVDDRVDLYINDDPTPVAGVTIQPGEEAQRLRLYIPHGYLRQGVNRLHYKVFRVGGNTSEDSRDLLVLYHLRTPDNLDLVIPPDVINEGVSTERAAQGVEFRFFYNNRRPYDRIRLLIGDTQVDFDVADGNAPITYKLFTDTFLAAGNNPSAVIEYIVTDQLGNPSKSPEKRLDIHLEAETFDSPILRERLNDPGDDQTKIDLEKLAGNPLLIIVPTGDSRFQVGDLISVTYICKVTGQPDVVVTPPAGTVEADEFGQRKLCIVEVPNKHVIPDGAVTATYKVHRANGEAVGSSRVARAQVIGEALPAAMLEFTNGPYKVFSGEAFDVRLLLTRDGVPQMDAVVTLRLASGFQFPGGGVGGERDFITDAKEVVTVTGIIASGTEGGHELVARSMGASDVVARVEVLAEGPVGYIDLGSPQYNIVIGREGTVYVELDRQIAMIDSRTNRTIGFIEKEDIERFHEMVIGGVRNFVFGHNMSKRCMYANQKETPA</sequence>
<organism evidence="1 2">
    <name type="scientific">Pseudomonas baetica</name>
    <dbReference type="NCBI Taxonomy" id="674054"/>
    <lineage>
        <taxon>Bacteria</taxon>
        <taxon>Pseudomonadati</taxon>
        <taxon>Pseudomonadota</taxon>
        <taxon>Gammaproteobacteria</taxon>
        <taxon>Pseudomonadales</taxon>
        <taxon>Pseudomonadaceae</taxon>
        <taxon>Pseudomonas</taxon>
    </lineage>
</organism>
<evidence type="ECO:0008006" key="3">
    <source>
        <dbReference type="Google" id="ProtNLM"/>
    </source>
</evidence>
<reference evidence="1 2" key="1">
    <citation type="submission" date="2017-11" db="EMBL/GenBank/DDBJ databases">
        <title>Genome sequencing of a diverse group of Pseudomonas species.</title>
        <authorList>
            <person name="Loper J."/>
        </authorList>
    </citation>
    <scope>NUCLEOTIDE SEQUENCE [LARGE SCALE GENOMIC DNA]</scope>
    <source>
        <strain evidence="1 2">LMG 25716</strain>
    </source>
</reference>
<protein>
    <recommendedName>
        <fullName evidence="3">Ig-like domain-containing protein</fullName>
    </recommendedName>
</protein>
<proteinExistence type="predicted"/>
<accession>A0ABX4PWN0</accession>